<dbReference type="InterPro" id="IPR029016">
    <property type="entry name" value="GAF-like_dom_sf"/>
</dbReference>
<protein>
    <recommendedName>
        <fullName evidence="2">histidine kinase</fullName>
        <ecNumber evidence="2">2.7.13.3</ecNumber>
    </recommendedName>
</protein>
<dbReference type="InterPro" id="IPR036890">
    <property type="entry name" value="HATPase_C_sf"/>
</dbReference>
<evidence type="ECO:0000313" key="11">
    <source>
        <dbReference type="Proteomes" id="UP000813461"/>
    </source>
</evidence>
<dbReference type="InterPro" id="IPR004358">
    <property type="entry name" value="Sig_transdc_His_kin-like_C"/>
</dbReference>
<feature type="region of interest" description="Disordered" evidence="7">
    <location>
        <begin position="237"/>
        <end position="293"/>
    </location>
</feature>
<accession>A0A8K0RCY3</accession>
<keyword evidence="11" id="KW-1185">Reference proteome</keyword>
<dbReference type="InterPro" id="IPR005467">
    <property type="entry name" value="His_kinase_dom"/>
</dbReference>
<dbReference type="InterPro" id="IPR011006">
    <property type="entry name" value="CheY-like_superfamily"/>
</dbReference>
<dbReference type="Pfam" id="PF00512">
    <property type="entry name" value="HisKA"/>
    <property type="match status" value="1"/>
</dbReference>
<dbReference type="InterPro" id="IPR003594">
    <property type="entry name" value="HATPase_dom"/>
</dbReference>
<dbReference type="GO" id="GO:0005886">
    <property type="term" value="C:plasma membrane"/>
    <property type="evidence" value="ECO:0007669"/>
    <property type="project" value="TreeGrafter"/>
</dbReference>
<dbReference type="FunFam" id="1.10.287.130:FF:000023">
    <property type="entry name" value="Sensor histidine kinase/response regulator, putative"/>
    <property type="match status" value="1"/>
</dbReference>
<evidence type="ECO:0000256" key="4">
    <source>
        <dbReference type="ARBA" id="ARBA00022679"/>
    </source>
</evidence>
<evidence type="ECO:0000256" key="1">
    <source>
        <dbReference type="ARBA" id="ARBA00000085"/>
    </source>
</evidence>
<dbReference type="SUPFAM" id="SSF55781">
    <property type="entry name" value="GAF domain-like"/>
    <property type="match status" value="1"/>
</dbReference>
<feature type="compositionally biased region" description="Basic and acidic residues" evidence="7">
    <location>
        <begin position="435"/>
        <end position="451"/>
    </location>
</feature>
<evidence type="ECO:0000256" key="5">
    <source>
        <dbReference type="ARBA" id="ARBA00022777"/>
    </source>
</evidence>
<dbReference type="FunFam" id="3.30.565.10:FF:000201">
    <property type="entry name" value="Sensor histidine kinase/response regulator, putative (AFU_orthologue AFUA_4G01020)"/>
    <property type="match status" value="1"/>
</dbReference>
<sequence length="1171" mass="128824">MVCSYPEAARERDLHRYYRPWLDAQNLVGADGSGPKGLTYAGYRPQMGRDRSLTAFAQLAALRLNTRRAMVSLIDSNRQYILAEATRTSSLFAPTAERPEDEVWLGNAILNKFDAVCYHTFASTYVAREEEQEATLEAAAMVIPDCRLDPRFADKDYVKGEPGVRFYAGVPIVTKAGHRIGVYAVSDDNPRDSVSAADIRFMQDVAAAVMEHLELAKDSDDRIKGERMVRGLTQFIERSSASDSREDTGTRAATTMEKQTENARLGTLDEGDDDTTRDQVTTVKHAQRKGDSETDVARIFQRAARIVRQSTDADGVVFFDTSTASIKGQLHDFSRNVQSSDESATHNTTDFDTGDSTTSKKRRRHTNTSADGSTEPALAYSKACPVAGLSLREGNAALVHADFAFTESAMERYIHRYPYGKFFNYNEEGVGINSSDEKSQASETDQSDRTMVESSSGGPKKSRRRREKFIPTEFLKVLPNVRTLIFLPLWDPSSERWVAGGFIWTTQAGRLMSPENELPYLQAFGNSIASEVARLTAQKADKAKTTFIASISHELRSPLHGILGSVEFLRDTVSSAYQESLVSSIETCGKTLLDTIDHVLDYAKINKLRSVTARRKQRGHKRLPADNSILGVTADFDLAQLVEEVCDTVCAGHTFRKSHNANGGAIYDQAENSITNARNSHGSVVVSLIVAPFVSWTVRSQPGALRRIVMNLLGNALKYTDSGFIAITLQQATVSQHAVDLALSIDDSGRGMSADYQRTKLFSPFSQEDPFSSGTGLGLSIVKQIVESLKGEIEVKSTLNVGTKIQIAMRLPIAQNNNVETDHILHAATELSGLSVRIMMEVDTHGGERGVKIKESMQKACQGFDMKLSEQRDTTIPEVDFLLTDSASLDKMLQKPSADRNDEVPLAVVCICTDTAEKSAVDERLGRHMGALGWVVDFVTQPCGPRKLARALLACRHRASDAQEIERMPLIRSETMVPIQHHDALSPPAHALTHRSMSEVYPHGKATPPNEPGMPSPPPPQAMPTTITPPSPGQVGGAEYFSPRVLLVDDNAINLKLLVVFAKRQSLRYSEATNGLEAVETYKHEASYTDPPVKPFDFVLMDLSMPVMDGLTSTRQIRAYEKKMGLERSTIVALTGLASAQDQQDASDAGVDMYLVKPVKFADIRRIFGGK</sequence>
<feature type="region of interest" description="Disordered" evidence="7">
    <location>
        <begin position="432"/>
        <end position="465"/>
    </location>
</feature>
<dbReference type="SUPFAM" id="SSF52172">
    <property type="entry name" value="CheY-like"/>
    <property type="match status" value="1"/>
</dbReference>
<dbReference type="Proteomes" id="UP000813461">
    <property type="component" value="Unassembled WGS sequence"/>
</dbReference>
<dbReference type="AlphaFoldDB" id="A0A8K0RCY3"/>
<dbReference type="SMART" id="SM00448">
    <property type="entry name" value="REC"/>
    <property type="match status" value="1"/>
</dbReference>
<feature type="compositionally biased region" description="Pro residues" evidence="7">
    <location>
        <begin position="1009"/>
        <end position="1020"/>
    </location>
</feature>
<evidence type="ECO:0000256" key="7">
    <source>
        <dbReference type="SAM" id="MobiDB-lite"/>
    </source>
</evidence>
<organism evidence="10 11">
    <name type="scientific">Paraphoma chrysanthemicola</name>
    <dbReference type="NCBI Taxonomy" id="798071"/>
    <lineage>
        <taxon>Eukaryota</taxon>
        <taxon>Fungi</taxon>
        <taxon>Dikarya</taxon>
        <taxon>Ascomycota</taxon>
        <taxon>Pezizomycotina</taxon>
        <taxon>Dothideomycetes</taxon>
        <taxon>Pleosporomycetidae</taxon>
        <taxon>Pleosporales</taxon>
        <taxon>Pleosporineae</taxon>
        <taxon>Phaeosphaeriaceae</taxon>
        <taxon>Paraphoma</taxon>
    </lineage>
</organism>
<feature type="modified residue" description="4-aspartylphosphate" evidence="6">
    <location>
        <position position="1102"/>
    </location>
</feature>
<dbReference type="InterPro" id="IPR003661">
    <property type="entry name" value="HisK_dim/P_dom"/>
</dbReference>
<dbReference type="PANTHER" id="PTHR43047:SF72">
    <property type="entry name" value="OSMOSENSING HISTIDINE PROTEIN KINASE SLN1"/>
    <property type="match status" value="1"/>
</dbReference>
<feature type="compositionally biased region" description="Polar residues" evidence="7">
    <location>
        <begin position="337"/>
        <end position="347"/>
    </location>
</feature>
<gene>
    <name evidence="10" type="ORF">FB567DRAFT_521846</name>
</gene>
<dbReference type="EC" id="2.7.13.3" evidence="2"/>
<dbReference type="Gene3D" id="3.30.450.40">
    <property type="match status" value="1"/>
</dbReference>
<dbReference type="SUPFAM" id="SSF55874">
    <property type="entry name" value="ATPase domain of HSP90 chaperone/DNA topoisomerase II/histidine kinase"/>
    <property type="match status" value="1"/>
</dbReference>
<dbReference type="Pfam" id="PF02518">
    <property type="entry name" value="HATPase_c"/>
    <property type="match status" value="1"/>
</dbReference>
<dbReference type="PRINTS" id="PR00344">
    <property type="entry name" value="BCTRLSENSOR"/>
</dbReference>
<evidence type="ECO:0000256" key="3">
    <source>
        <dbReference type="ARBA" id="ARBA00022553"/>
    </source>
</evidence>
<dbReference type="GO" id="GO:0009927">
    <property type="term" value="F:histidine phosphotransfer kinase activity"/>
    <property type="evidence" value="ECO:0007669"/>
    <property type="project" value="TreeGrafter"/>
</dbReference>
<evidence type="ECO:0000313" key="10">
    <source>
        <dbReference type="EMBL" id="KAH7089910.1"/>
    </source>
</evidence>
<dbReference type="CDD" id="cd17546">
    <property type="entry name" value="REC_hyHK_CKI1_RcsC-like"/>
    <property type="match status" value="1"/>
</dbReference>
<evidence type="ECO:0000256" key="2">
    <source>
        <dbReference type="ARBA" id="ARBA00012438"/>
    </source>
</evidence>
<feature type="domain" description="Histidine kinase" evidence="8">
    <location>
        <begin position="550"/>
        <end position="813"/>
    </location>
</feature>
<dbReference type="PROSITE" id="PS50110">
    <property type="entry name" value="RESPONSE_REGULATORY"/>
    <property type="match status" value="1"/>
</dbReference>
<dbReference type="Gene3D" id="1.10.287.130">
    <property type="match status" value="1"/>
</dbReference>
<feature type="compositionally biased region" description="Low complexity" evidence="7">
    <location>
        <begin position="348"/>
        <end position="357"/>
    </location>
</feature>
<keyword evidence="4" id="KW-0808">Transferase</keyword>
<dbReference type="PROSITE" id="PS50109">
    <property type="entry name" value="HIS_KIN"/>
    <property type="match status" value="1"/>
</dbReference>
<dbReference type="InterPro" id="IPR001789">
    <property type="entry name" value="Sig_transdc_resp-reg_receiver"/>
</dbReference>
<dbReference type="InterPro" id="IPR003018">
    <property type="entry name" value="GAF"/>
</dbReference>
<proteinExistence type="predicted"/>
<keyword evidence="5" id="KW-0418">Kinase</keyword>
<evidence type="ECO:0000259" key="8">
    <source>
        <dbReference type="PROSITE" id="PS50109"/>
    </source>
</evidence>
<dbReference type="GO" id="GO:0000155">
    <property type="term" value="F:phosphorelay sensor kinase activity"/>
    <property type="evidence" value="ECO:0007669"/>
    <property type="project" value="InterPro"/>
</dbReference>
<dbReference type="Pfam" id="PF00072">
    <property type="entry name" value="Response_reg"/>
    <property type="match status" value="1"/>
</dbReference>
<dbReference type="Pfam" id="PF01590">
    <property type="entry name" value="GAF"/>
    <property type="match status" value="1"/>
</dbReference>
<evidence type="ECO:0000256" key="6">
    <source>
        <dbReference type="PROSITE-ProRule" id="PRU00169"/>
    </source>
</evidence>
<dbReference type="SMART" id="SM00388">
    <property type="entry name" value="HisKA"/>
    <property type="match status" value="1"/>
</dbReference>
<dbReference type="OrthoDB" id="303614at2759"/>
<feature type="region of interest" description="Disordered" evidence="7">
    <location>
        <begin position="337"/>
        <end position="375"/>
    </location>
</feature>
<dbReference type="InterPro" id="IPR036097">
    <property type="entry name" value="HisK_dim/P_sf"/>
</dbReference>
<comment type="caution">
    <text evidence="10">The sequence shown here is derived from an EMBL/GenBank/DDBJ whole genome shotgun (WGS) entry which is preliminary data.</text>
</comment>
<keyword evidence="3 6" id="KW-0597">Phosphoprotein</keyword>
<feature type="region of interest" description="Disordered" evidence="7">
    <location>
        <begin position="1001"/>
        <end position="1020"/>
    </location>
</feature>
<evidence type="ECO:0000259" key="9">
    <source>
        <dbReference type="PROSITE" id="PS50110"/>
    </source>
</evidence>
<dbReference type="FunFam" id="3.30.450.40:FF:000083">
    <property type="entry name" value="Sensor histidine kinase/response regulator, putative (AFU_orthologue AFUA_4G00660)"/>
    <property type="match status" value="1"/>
</dbReference>
<dbReference type="SMART" id="SM00387">
    <property type="entry name" value="HATPase_c"/>
    <property type="match status" value="1"/>
</dbReference>
<reference evidence="10" key="1">
    <citation type="journal article" date="2021" name="Nat. Commun.">
        <title>Genetic determinants of endophytism in the Arabidopsis root mycobiome.</title>
        <authorList>
            <person name="Mesny F."/>
            <person name="Miyauchi S."/>
            <person name="Thiergart T."/>
            <person name="Pickel B."/>
            <person name="Atanasova L."/>
            <person name="Karlsson M."/>
            <person name="Huettel B."/>
            <person name="Barry K.W."/>
            <person name="Haridas S."/>
            <person name="Chen C."/>
            <person name="Bauer D."/>
            <person name="Andreopoulos W."/>
            <person name="Pangilinan J."/>
            <person name="LaButti K."/>
            <person name="Riley R."/>
            <person name="Lipzen A."/>
            <person name="Clum A."/>
            <person name="Drula E."/>
            <person name="Henrissat B."/>
            <person name="Kohler A."/>
            <person name="Grigoriev I.V."/>
            <person name="Martin F.M."/>
            <person name="Hacquard S."/>
        </authorList>
    </citation>
    <scope>NUCLEOTIDE SEQUENCE</scope>
    <source>
        <strain evidence="10">MPI-SDFR-AT-0120</strain>
    </source>
</reference>
<dbReference type="EMBL" id="JAGMVJ010000006">
    <property type="protein sequence ID" value="KAH7089910.1"/>
    <property type="molecule type" value="Genomic_DNA"/>
</dbReference>
<name>A0A8K0RCY3_9PLEO</name>
<dbReference type="SUPFAM" id="SSF47384">
    <property type="entry name" value="Homodimeric domain of signal transducing histidine kinase"/>
    <property type="match status" value="1"/>
</dbReference>
<dbReference type="Gene3D" id="3.40.50.2300">
    <property type="match status" value="1"/>
</dbReference>
<feature type="domain" description="Response regulatory" evidence="9">
    <location>
        <begin position="1044"/>
        <end position="1171"/>
    </location>
</feature>
<dbReference type="CDD" id="cd00082">
    <property type="entry name" value="HisKA"/>
    <property type="match status" value="1"/>
</dbReference>
<dbReference type="PANTHER" id="PTHR43047">
    <property type="entry name" value="TWO-COMPONENT HISTIDINE PROTEIN KINASE"/>
    <property type="match status" value="1"/>
</dbReference>
<comment type="catalytic activity">
    <reaction evidence="1">
        <text>ATP + protein L-histidine = ADP + protein N-phospho-L-histidine.</text>
        <dbReference type="EC" id="2.7.13.3"/>
    </reaction>
</comment>
<dbReference type="Gene3D" id="3.30.565.10">
    <property type="entry name" value="Histidine kinase-like ATPase, C-terminal domain"/>
    <property type="match status" value="1"/>
</dbReference>